<sequence length="554" mass="61790">MGSLELYSLGTGLHQQGHVSLDYRVRDSTAVKDHIADILSDLQEHLNSLFSVISGERHPFEDRDDNADTDAQSASESDSDSSSSIIDSKASPSTKSDGSFHEIDFRLQSLTEAIDALYRIAARLRSPRNRPQMTTEGLYKHISAESRQEYIKEKEEIEVAVIAHVQYQDVLRASEHWDLEDNQEAVLRRYASPSNFIVQRAGIANARRRQQFIYWKEHADRISREKEPTTDGTPALSLHARSLATSATRVGEAMIKLGDSKSAISNASTVISPQGEKLEWPPPPKQATDTKFFVCPYCHIICPKEYLAKRAWRSHLIHDLKPYHCTYENCQDPNRLYGSRQEWIDHENLHNDHPETQTNAASPELVAAAVEINAEDEQGGTSRSSSEGGQVIQAGNGRDSSLERDFSDELVWDAESEKADDGVILEDASENRHTLESSGKQPSSVENGLEAESSVGVKYLTESEMIAPSELAESLEFTESAVLDADASGGPSVKVTTFEHRIGVGHGEAKPRYRVNLIWYCHECGNQNDESSDKCDATHCISHMRCTYCELRII</sequence>
<feature type="compositionally biased region" description="Polar residues" evidence="1">
    <location>
        <begin position="379"/>
        <end position="388"/>
    </location>
</feature>
<protein>
    <recommendedName>
        <fullName evidence="4">C2H2-type domain-containing protein</fullName>
    </recommendedName>
</protein>
<dbReference type="PANTHER" id="PTHR35391:SF5">
    <property type="entry name" value="DUF6590 DOMAIN-CONTAINING PROTEIN"/>
    <property type="match status" value="1"/>
</dbReference>
<feature type="region of interest" description="Disordered" evidence="1">
    <location>
        <begin position="429"/>
        <end position="449"/>
    </location>
</feature>
<dbReference type="AlphaFoldDB" id="A0AA39XKZ9"/>
<reference evidence="2" key="1">
    <citation type="submission" date="2023-06" db="EMBL/GenBank/DDBJ databases">
        <title>Genome-scale phylogeny and comparative genomics of the fungal order Sordariales.</title>
        <authorList>
            <consortium name="Lawrence Berkeley National Laboratory"/>
            <person name="Hensen N."/>
            <person name="Bonometti L."/>
            <person name="Westerberg I."/>
            <person name="Brannstrom I.O."/>
            <person name="Guillou S."/>
            <person name="Cros-Aarteil S."/>
            <person name="Calhoun S."/>
            <person name="Haridas S."/>
            <person name="Kuo A."/>
            <person name="Mondo S."/>
            <person name="Pangilinan J."/>
            <person name="Riley R."/>
            <person name="LaButti K."/>
            <person name="Andreopoulos B."/>
            <person name="Lipzen A."/>
            <person name="Chen C."/>
            <person name="Yanf M."/>
            <person name="Daum C."/>
            <person name="Ng V."/>
            <person name="Clum A."/>
            <person name="Steindorff A."/>
            <person name="Ohm R."/>
            <person name="Martin F."/>
            <person name="Silar P."/>
            <person name="Natvig D."/>
            <person name="Lalanne C."/>
            <person name="Gautier V."/>
            <person name="Ament-velasquez S.L."/>
            <person name="Kruys A."/>
            <person name="Hutchinson M.I."/>
            <person name="Powell A.J."/>
            <person name="Barry K."/>
            <person name="Miller A.N."/>
            <person name="Grigoriev I.V."/>
            <person name="Debuchy R."/>
            <person name="Gladieux P."/>
            <person name="Thoren M.H."/>
            <person name="Johannesson H."/>
        </authorList>
    </citation>
    <scope>NUCLEOTIDE SEQUENCE</scope>
    <source>
        <strain evidence="2">SMH3391-2</strain>
    </source>
</reference>
<feature type="region of interest" description="Disordered" evidence="1">
    <location>
        <begin position="375"/>
        <end position="404"/>
    </location>
</feature>
<dbReference type="EMBL" id="JAULSR010000001">
    <property type="protein sequence ID" value="KAK0635958.1"/>
    <property type="molecule type" value="Genomic_DNA"/>
</dbReference>
<proteinExistence type="predicted"/>
<evidence type="ECO:0008006" key="4">
    <source>
        <dbReference type="Google" id="ProtNLM"/>
    </source>
</evidence>
<evidence type="ECO:0000313" key="2">
    <source>
        <dbReference type="EMBL" id="KAK0635958.1"/>
    </source>
</evidence>
<accession>A0AA39XKZ9</accession>
<dbReference type="Proteomes" id="UP001174934">
    <property type="component" value="Unassembled WGS sequence"/>
</dbReference>
<keyword evidence="3" id="KW-1185">Reference proteome</keyword>
<organism evidence="2 3">
    <name type="scientific">Bombardia bombarda</name>
    <dbReference type="NCBI Taxonomy" id="252184"/>
    <lineage>
        <taxon>Eukaryota</taxon>
        <taxon>Fungi</taxon>
        <taxon>Dikarya</taxon>
        <taxon>Ascomycota</taxon>
        <taxon>Pezizomycotina</taxon>
        <taxon>Sordariomycetes</taxon>
        <taxon>Sordariomycetidae</taxon>
        <taxon>Sordariales</taxon>
        <taxon>Lasiosphaeriaceae</taxon>
        <taxon>Bombardia</taxon>
    </lineage>
</organism>
<feature type="region of interest" description="Disordered" evidence="1">
    <location>
        <begin position="57"/>
        <end position="98"/>
    </location>
</feature>
<feature type="compositionally biased region" description="Low complexity" evidence="1">
    <location>
        <begin position="69"/>
        <end position="93"/>
    </location>
</feature>
<evidence type="ECO:0000313" key="3">
    <source>
        <dbReference type="Proteomes" id="UP001174934"/>
    </source>
</evidence>
<comment type="caution">
    <text evidence="2">The sequence shown here is derived from an EMBL/GenBank/DDBJ whole genome shotgun (WGS) entry which is preliminary data.</text>
</comment>
<evidence type="ECO:0000256" key="1">
    <source>
        <dbReference type="SAM" id="MobiDB-lite"/>
    </source>
</evidence>
<name>A0AA39XKZ9_9PEZI</name>
<feature type="compositionally biased region" description="Polar residues" evidence="1">
    <location>
        <begin position="436"/>
        <end position="446"/>
    </location>
</feature>
<gene>
    <name evidence="2" type="ORF">B0T17DRAFT_595543</name>
</gene>
<dbReference type="PANTHER" id="PTHR35391">
    <property type="entry name" value="C2H2-TYPE DOMAIN-CONTAINING PROTEIN-RELATED"/>
    <property type="match status" value="1"/>
</dbReference>